<dbReference type="EMBL" id="BMWX01000002">
    <property type="protein sequence ID" value="GGZ23821.1"/>
    <property type="molecule type" value="Genomic_DNA"/>
</dbReference>
<dbReference type="Pfam" id="PF20620">
    <property type="entry name" value="DUF6805"/>
    <property type="match status" value="1"/>
</dbReference>
<keyword evidence="5" id="KW-0378">Hydrolase</keyword>
<dbReference type="SUPFAM" id="SSF48208">
    <property type="entry name" value="Six-hairpin glycosidases"/>
    <property type="match status" value="1"/>
</dbReference>
<feature type="domain" description="Non-reducing end beta-L-arabinofuranosidase-like GH127 catalytic" evidence="1">
    <location>
        <begin position="28"/>
        <end position="409"/>
    </location>
</feature>
<sequence>MLTISLIGIGLEKAYPQYEQVELFSLEQVRLYPSPFQNAQEVDRKYILEMDVDRLLAPYMQEAGLDWAAERYGNWEDTGLDGHIGGHYLSALAMMYASTGDLEMKRRMDYMVESLALAQQKNGNGYVGGIPGGMAMWEQIGRGEIDAGGFSLNQKWVPLYNIHKIFAGLRDAYLIGGNEQAREVLVDLTEWFYALTRSLSDEQLQELLISEHGGLNETFADVAIMTGEEKYLDLARKMSHLLLLEPLVDHQDLLTSMHANTQIPKVIGFQRIALATGIDSWHEASDFFWHTVTENRTVAIGGNSVREHFHPIDDFSSMMSSNQGPETCNTYNMLRLTEQLFMAQPSVEYVDFYERGLYNHILSSQHPVRGGFVYFTPMRPEHYRVYSQAHEGFWCCVGSGLENHAKYGEFIYAHTREDLYVNLFIPSELDWADMGLVLKQETDFPEKEKSTFHFELEESKRINLLMRYPSWVPEGQLTILLNGEVLPLDQKPGSYVSIDRIWDHKDKLEVQMPMTMKWETLPDGSDWGAFVYGPIVLAAEAGTYDMPGLLADGSRMGHIAAGKMRPLAAVPLLTAEKEQALQLISAGAEPLFFELSQGEDHDEKFTLKPFYTIHDARYQVYWPLAAKGMEAEIRNSFNQKDEWMLALDHETVDQVATGEQQPESDHFFQGEKTLSGNENGYFWRSGSAWFSYELKNPRLEGRKLRLTFPAKAQKQPFELYLNETLFHTILLDTVEGESQELDLVLPDAYQDTDKLKITFKAKPGSQIEKIYYIRLMK</sequence>
<feature type="domain" description="Glycoside hydrolase GH146 substrate-binding" evidence="3">
    <location>
        <begin position="646"/>
        <end position="776"/>
    </location>
</feature>
<dbReference type="InterPro" id="IPR046544">
    <property type="entry name" value="GH146_SB_dom"/>
</dbReference>
<keyword evidence="6" id="KW-1185">Reference proteome</keyword>
<accession>A0A918UNX0</accession>
<proteinExistence type="predicted"/>
<dbReference type="PANTHER" id="PTHR31151:SF0">
    <property type="entry name" value="PROLINE-TRNA LIGASE (DUF1680)"/>
    <property type="match status" value="1"/>
</dbReference>
<dbReference type="Proteomes" id="UP000619457">
    <property type="component" value="Unassembled WGS sequence"/>
</dbReference>
<dbReference type="InterPro" id="IPR049046">
    <property type="entry name" value="Beta-AFase-like_GH127_middle"/>
</dbReference>
<dbReference type="GO" id="GO:0005975">
    <property type="term" value="P:carbohydrate metabolic process"/>
    <property type="evidence" value="ECO:0007669"/>
    <property type="project" value="InterPro"/>
</dbReference>
<evidence type="ECO:0000259" key="1">
    <source>
        <dbReference type="Pfam" id="PF07944"/>
    </source>
</evidence>
<dbReference type="InterPro" id="IPR032275">
    <property type="entry name" value="DUF4986"/>
</dbReference>
<feature type="domain" description="Non-reducing end beta-L-arabinofuranosidase-like GH127 middle" evidence="4">
    <location>
        <begin position="419"/>
        <end position="514"/>
    </location>
</feature>
<feature type="domain" description="DUF4986" evidence="2">
    <location>
        <begin position="542"/>
        <end position="622"/>
    </location>
</feature>
<comment type="caution">
    <text evidence="5">The sequence shown here is derived from an EMBL/GenBank/DDBJ whole genome shotgun (WGS) entry which is preliminary data.</text>
</comment>
<evidence type="ECO:0000259" key="4">
    <source>
        <dbReference type="Pfam" id="PF20736"/>
    </source>
</evidence>
<organism evidence="5 6">
    <name type="scientific">Echinicola pacifica</name>
    <dbReference type="NCBI Taxonomy" id="346377"/>
    <lineage>
        <taxon>Bacteria</taxon>
        <taxon>Pseudomonadati</taxon>
        <taxon>Bacteroidota</taxon>
        <taxon>Cytophagia</taxon>
        <taxon>Cytophagales</taxon>
        <taxon>Cyclobacteriaceae</taxon>
        <taxon>Echinicola</taxon>
    </lineage>
</organism>
<reference evidence="5" key="2">
    <citation type="submission" date="2020-09" db="EMBL/GenBank/DDBJ databases">
        <authorList>
            <person name="Sun Q."/>
            <person name="Kim S."/>
        </authorList>
    </citation>
    <scope>NUCLEOTIDE SEQUENCE</scope>
    <source>
        <strain evidence="5">KCTC 12368</strain>
    </source>
</reference>
<reference evidence="5" key="1">
    <citation type="journal article" date="2014" name="Int. J. Syst. Evol. Microbiol.">
        <title>Complete genome sequence of Corynebacterium casei LMG S-19264T (=DSM 44701T), isolated from a smear-ripened cheese.</title>
        <authorList>
            <consortium name="US DOE Joint Genome Institute (JGI-PGF)"/>
            <person name="Walter F."/>
            <person name="Albersmeier A."/>
            <person name="Kalinowski J."/>
            <person name="Ruckert C."/>
        </authorList>
    </citation>
    <scope>NUCLEOTIDE SEQUENCE</scope>
    <source>
        <strain evidence="5">KCTC 12368</strain>
    </source>
</reference>
<dbReference type="InterPro" id="IPR008928">
    <property type="entry name" value="6-hairpin_glycosidase_sf"/>
</dbReference>
<evidence type="ECO:0000259" key="3">
    <source>
        <dbReference type="Pfam" id="PF20620"/>
    </source>
</evidence>
<gene>
    <name evidence="5" type="ORF">GCM10007049_16050</name>
</gene>
<dbReference type="GO" id="GO:0016787">
    <property type="term" value="F:hydrolase activity"/>
    <property type="evidence" value="ECO:0007669"/>
    <property type="project" value="UniProtKB-KW"/>
</dbReference>
<dbReference type="Pfam" id="PF16375">
    <property type="entry name" value="DUF4986"/>
    <property type="match status" value="1"/>
</dbReference>
<evidence type="ECO:0000313" key="6">
    <source>
        <dbReference type="Proteomes" id="UP000619457"/>
    </source>
</evidence>
<protein>
    <submittedName>
        <fullName evidence="5">Glycosyl hydrolase</fullName>
    </submittedName>
</protein>
<dbReference type="Pfam" id="PF20736">
    <property type="entry name" value="Glyco_hydro127M"/>
    <property type="match status" value="1"/>
</dbReference>
<dbReference type="AlphaFoldDB" id="A0A918UNX0"/>
<evidence type="ECO:0000313" key="5">
    <source>
        <dbReference type="EMBL" id="GGZ23821.1"/>
    </source>
</evidence>
<name>A0A918UNX0_9BACT</name>
<dbReference type="PANTHER" id="PTHR31151">
    <property type="entry name" value="PROLINE-TRNA LIGASE (DUF1680)"/>
    <property type="match status" value="1"/>
</dbReference>
<dbReference type="InterPro" id="IPR012878">
    <property type="entry name" value="Beta-AFase-like_GH127_cat"/>
</dbReference>
<dbReference type="Pfam" id="PF07944">
    <property type="entry name" value="Beta-AFase-like_GH127_cat"/>
    <property type="match status" value="1"/>
</dbReference>
<evidence type="ECO:0000259" key="2">
    <source>
        <dbReference type="Pfam" id="PF16375"/>
    </source>
</evidence>